<reference evidence="2" key="3">
    <citation type="submission" date="2024-02" db="EMBL/GenBank/DDBJ databases">
        <authorList>
            <person name="Choi B."/>
        </authorList>
    </citation>
    <scope>NUCLEOTIDE SEQUENCE</scope>
    <source>
        <strain evidence="2">UMB1016</strain>
    </source>
</reference>
<dbReference type="InterPro" id="IPR009899">
    <property type="entry name" value="ArdA"/>
</dbReference>
<reference evidence="2 3" key="1">
    <citation type="journal article" date="2020" name="J. Bacteriol.">
        <title>Aerococcus urinae Isolated from Women with Lower Urinary Tract Symptoms: In Vitro Aggregation and Genome Analysis.</title>
        <authorList>
            <person name="Hilt E.E."/>
            <person name="Putonti C."/>
            <person name="Thomas-White K."/>
            <person name="Lewis A.L."/>
            <person name="Visick K.L."/>
            <person name="Gilbert N.M."/>
            <person name="Wolfe A.J."/>
        </authorList>
    </citation>
    <scope>NUCLEOTIDE SEQUENCE [LARGE SCALE GENOMIC DNA]</scope>
    <source>
        <strain evidence="2 3">UMB1016</strain>
    </source>
</reference>
<name>A0A1E9PPH3_9LACT</name>
<keyword evidence="3" id="KW-1185">Reference proteome</keyword>
<accession>A0A9Q4DDV2</accession>
<dbReference type="EMBL" id="CP145132">
    <property type="protein sequence ID" value="WWC55057.1"/>
    <property type="molecule type" value="Genomic_DNA"/>
</dbReference>
<dbReference type="EMBL" id="JAOTMY010000001">
    <property type="protein sequence ID" value="MCY3086793.1"/>
    <property type="molecule type" value="Genomic_DNA"/>
</dbReference>
<sequence length="168" mass="20172">MEQEIRIYLTNLGKYNEGYLIGEWITLPISDDELAESFERIGINEHYEEYFITDYEAPFEIGEYTNLESLNNLACELEDIEEYELLEQYFEEYPDDRLYDMDELDEILYEFTPMDIVRMVHFGDFNFNDDYFTFDGYGNLESVSSYSADKHNDYIIKDQLNNLVNEYI</sequence>
<gene>
    <name evidence="2" type="ORF">DBT44_0001785</name>
    <name evidence="1" type="ORF">ODY61_01535</name>
</gene>
<evidence type="ECO:0000313" key="4">
    <source>
        <dbReference type="Proteomes" id="UP001069047"/>
    </source>
</evidence>
<dbReference type="InterPro" id="IPR041895">
    <property type="entry name" value="ArdA_dom1"/>
</dbReference>
<protein>
    <submittedName>
        <fullName evidence="1">Antirestriction protein ArdA</fullName>
    </submittedName>
</protein>
<dbReference type="RefSeq" id="WP_070558684.1">
    <property type="nucleotide sequence ID" value="NZ_CAJHLJ010000013.1"/>
</dbReference>
<dbReference type="Gene3D" id="3.10.20.480">
    <property type="entry name" value="Antirestriction protein ArdA, domain 1"/>
    <property type="match status" value="1"/>
</dbReference>
<proteinExistence type="predicted"/>
<organism evidence="1 4">
    <name type="scientific">Aerococcus mictus</name>
    <dbReference type="NCBI Taxonomy" id="2976810"/>
    <lineage>
        <taxon>Bacteria</taxon>
        <taxon>Bacillati</taxon>
        <taxon>Bacillota</taxon>
        <taxon>Bacilli</taxon>
        <taxon>Lactobacillales</taxon>
        <taxon>Aerococcaceae</taxon>
        <taxon>Aerococcus</taxon>
    </lineage>
</organism>
<dbReference type="Proteomes" id="UP000250354">
    <property type="component" value="Chromosome"/>
</dbReference>
<dbReference type="Proteomes" id="UP001069047">
    <property type="component" value="Unassembled WGS sequence"/>
</dbReference>
<evidence type="ECO:0000313" key="3">
    <source>
        <dbReference type="Proteomes" id="UP000250354"/>
    </source>
</evidence>
<evidence type="ECO:0000313" key="2">
    <source>
        <dbReference type="EMBL" id="WWC55057.1"/>
    </source>
</evidence>
<reference evidence="1" key="2">
    <citation type="submission" date="2022-09" db="EMBL/GenBank/DDBJ databases">
        <title>Aerococcus urinae taxonomy study.</title>
        <authorList>
            <person name="Christensen J."/>
            <person name="Senneby E."/>
        </authorList>
    </citation>
    <scope>NUCLEOTIDE SEQUENCE</scope>
    <source>
        <strain evidence="1">LUND-41-B12</strain>
    </source>
</reference>
<dbReference type="Pfam" id="PF07275">
    <property type="entry name" value="ArdA"/>
    <property type="match status" value="1"/>
</dbReference>
<accession>A0A1E9PPH3</accession>
<dbReference type="AlphaFoldDB" id="A0A1E9PPH3"/>
<evidence type="ECO:0000313" key="1">
    <source>
        <dbReference type="EMBL" id="MCY3086793.1"/>
    </source>
</evidence>